<proteinExistence type="predicted"/>
<organism evidence="1 2">
    <name type="scientific">Brassica napus</name>
    <name type="common">Rape</name>
    <dbReference type="NCBI Taxonomy" id="3708"/>
    <lineage>
        <taxon>Eukaryota</taxon>
        <taxon>Viridiplantae</taxon>
        <taxon>Streptophyta</taxon>
        <taxon>Embryophyta</taxon>
        <taxon>Tracheophyta</taxon>
        <taxon>Spermatophyta</taxon>
        <taxon>Magnoliopsida</taxon>
        <taxon>eudicotyledons</taxon>
        <taxon>Gunneridae</taxon>
        <taxon>Pentapetalae</taxon>
        <taxon>rosids</taxon>
        <taxon>malvids</taxon>
        <taxon>Brassicales</taxon>
        <taxon>Brassicaceae</taxon>
        <taxon>Brassiceae</taxon>
        <taxon>Brassica</taxon>
    </lineage>
</organism>
<evidence type="ECO:0000313" key="1">
    <source>
        <dbReference type="EMBL" id="KAH0930096.1"/>
    </source>
</evidence>
<reference evidence="1 2" key="1">
    <citation type="submission" date="2021-05" db="EMBL/GenBank/DDBJ databases">
        <title>Genome Assembly of Synthetic Allotetraploid Brassica napus Reveals Homoeologous Exchanges between Subgenomes.</title>
        <authorList>
            <person name="Davis J.T."/>
        </authorList>
    </citation>
    <scope>NUCLEOTIDE SEQUENCE [LARGE SCALE GENOMIC DNA]</scope>
    <source>
        <strain evidence="2">cv. Da-Ae</strain>
        <tissue evidence="1">Seedling</tissue>
    </source>
</reference>
<dbReference type="Proteomes" id="UP000824890">
    <property type="component" value="Unassembled WGS sequence"/>
</dbReference>
<comment type="caution">
    <text evidence="1">The sequence shown here is derived from an EMBL/GenBank/DDBJ whole genome shotgun (WGS) entry which is preliminary data.</text>
</comment>
<sequence>MHFPLRFADGRSSSTVQVQLFCLWEARNFRRGGVLMGVDMLLLDSQVSSLTPSIVHKQIYFTGLML</sequence>
<evidence type="ECO:0000313" key="2">
    <source>
        <dbReference type="Proteomes" id="UP000824890"/>
    </source>
</evidence>
<gene>
    <name evidence="1" type="ORF">HID58_015823</name>
</gene>
<dbReference type="EMBL" id="JAGKQM010000004">
    <property type="protein sequence ID" value="KAH0930096.1"/>
    <property type="molecule type" value="Genomic_DNA"/>
</dbReference>
<name>A0ABQ8DNS1_BRANA</name>
<protein>
    <submittedName>
        <fullName evidence="1">Uncharacterized protein</fullName>
    </submittedName>
</protein>
<accession>A0ABQ8DNS1</accession>
<keyword evidence="2" id="KW-1185">Reference proteome</keyword>